<evidence type="ECO:0008006" key="3">
    <source>
        <dbReference type="Google" id="ProtNLM"/>
    </source>
</evidence>
<dbReference type="OrthoDB" id="1122613at2"/>
<evidence type="ECO:0000313" key="2">
    <source>
        <dbReference type="Proteomes" id="UP000391834"/>
    </source>
</evidence>
<dbReference type="AlphaFoldDB" id="A0A5M4B3Q4"/>
<organism evidence="1 2">
    <name type="scientific">Prolixibacter bellariivorans</name>
    <dbReference type="NCBI Taxonomy" id="314319"/>
    <lineage>
        <taxon>Bacteria</taxon>
        <taxon>Pseudomonadati</taxon>
        <taxon>Bacteroidota</taxon>
        <taxon>Bacteroidia</taxon>
        <taxon>Marinilabiliales</taxon>
        <taxon>Prolixibacteraceae</taxon>
        <taxon>Prolixibacter</taxon>
    </lineage>
</organism>
<sequence length="61" mass="7208">MKAEFDLKNWDNIAVKLKGKYPQLTDADLIWRHETKADFYMIMAVKLGISMNELEQIIEHL</sequence>
<evidence type="ECO:0000313" key="1">
    <source>
        <dbReference type="EMBL" id="GET34511.1"/>
    </source>
</evidence>
<accession>A0A5M4B3Q4</accession>
<dbReference type="RefSeq" id="WP_025865824.1">
    <property type="nucleotide sequence ID" value="NZ_BLAX01000001.1"/>
</dbReference>
<gene>
    <name evidence="1" type="ORF">PbJCM13498_33740</name>
</gene>
<dbReference type="Proteomes" id="UP000391834">
    <property type="component" value="Unassembled WGS sequence"/>
</dbReference>
<name>A0A5M4B3Q4_9BACT</name>
<comment type="caution">
    <text evidence="1">The sequence shown here is derived from an EMBL/GenBank/DDBJ whole genome shotgun (WGS) entry which is preliminary data.</text>
</comment>
<keyword evidence="2" id="KW-1185">Reference proteome</keyword>
<dbReference type="EMBL" id="BLAX01000001">
    <property type="protein sequence ID" value="GET34511.1"/>
    <property type="molecule type" value="Genomic_DNA"/>
</dbReference>
<reference evidence="1 2" key="1">
    <citation type="submission" date="2019-10" db="EMBL/GenBank/DDBJ databases">
        <title>Prolixibacter strains distinguished by the presence of nitrate reductase genes were adept at nitrate-dependent anaerobic corrosion of metallic iron and carbon steel.</title>
        <authorList>
            <person name="Iino T."/>
            <person name="Shono N."/>
            <person name="Ito K."/>
            <person name="Nakamura R."/>
            <person name="Sueoka K."/>
            <person name="Harayama S."/>
            <person name="Ohkuma M."/>
        </authorList>
    </citation>
    <scope>NUCLEOTIDE SEQUENCE [LARGE SCALE GENOMIC DNA]</scope>
    <source>
        <strain evidence="1 2">JCM 13498</strain>
    </source>
</reference>
<proteinExistence type="predicted"/>
<protein>
    <recommendedName>
        <fullName evidence="3">General stress protein CsbD</fullName>
    </recommendedName>
</protein>